<evidence type="ECO:0000256" key="1">
    <source>
        <dbReference type="SAM" id="Phobius"/>
    </source>
</evidence>
<dbReference type="AlphaFoldDB" id="A0A934QU74"/>
<feature type="transmembrane region" description="Helical" evidence="1">
    <location>
        <begin position="109"/>
        <end position="129"/>
    </location>
</feature>
<keyword evidence="1" id="KW-0472">Membrane</keyword>
<dbReference type="Proteomes" id="UP000635245">
    <property type="component" value="Unassembled WGS sequence"/>
</dbReference>
<dbReference type="EMBL" id="JAENJH010000003">
    <property type="protein sequence ID" value="MBK1785704.1"/>
    <property type="molecule type" value="Genomic_DNA"/>
</dbReference>
<accession>A0A934QU74</accession>
<proteinExistence type="predicted"/>
<evidence type="ECO:0000313" key="2">
    <source>
        <dbReference type="EMBL" id="MBK1785704.1"/>
    </source>
</evidence>
<gene>
    <name evidence="2" type="ORF">JHE00_15340</name>
</gene>
<reference evidence="2" key="1">
    <citation type="submission" date="2020-12" db="EMBL/GenBank/DDBJ databases">
        <title>Prauserella sp. ASG 168, a novel actinomycete isolated from cave rock.</title>
        <authorList>
            <person name="Suriyachadkun C."/>
        </authorList>
    </citation>
    <scope>NUCLEOTIDE SEQUENCE</scope>
    <source>
        <strain evidence="2">ASG 168</strain>
    </source>
</reference>
<dbReference type="RefSeq" id="WP_200318729.1">
    <property type="nucleotide sequence ID" value="NZ_JAENJH010000003.1"/>
</dbReference>
<organism evidence="2 3">
    <name type="scientific">Prauserella cavernicola</name>
    <dbReference type="NCBI Taxonomy" id="2800127"/>
    <lineage>
        <taxon>Bacteria</taxon>
        <taxon>Bacillati</taxon>
        <taxon>Actinomycetota</taxon>
        <taxon>Actinomycetes</taxon>
        <taxon>Pseudonocardiales</taxon>
        <taxon>Pseudonocardiaceae</taxon>
        <taxon>Prauserella</taxon>
    </lineage>
</organism>
<sequence length="169" mass="16926">MSTHFAAGPVPSAPAVNRPATLLAALVAAAVGALATIGNAIVMRTGGDDLAVEVLASALGRPPELISTMAPSSVIADVSDTLSTRGTMALLAGVGLVVFALLMRKAATWSRVLVTIFAVLTGLIAGRVATDDGSTIMIVLGILGVLGAVAAIVLTWLPANGRYAKALKN</sequence>
<evidence type="ECO:0000313" key="3">
    <source>
        <dbReference type="Proteomes" id="UP000635245"/>
    </source>
</evidence>
<feature type="transmembrane region" description="Helical" evidence="1">
    <location>
        <begin position="82"/>
        <end position="102"/>
    </location>
</feature>
<keyword evidence="1" id="KW-0812">Transmembrane</keyword>
<name>A0A934QU74_9PSEU</name>
<comment type="caution">
    <text evidence="2">The sequence shown here is derived from an EMBL/GenBank/DDBJ whole genome shotgun (WGS) entry which is preliminary data.</text>
</comment>
<feature type="transmembrane region" description="Helical" evidence="1">
    <location>
        <begin position="135"/>
        <end position="159"/>
    </location>
</feature>
<feature type="transmembrane region" description="Helical" evidence="1">
    <location>
        <begin position="21"/>
        <end position="42"/>
    </location>
</feature>
<protein>
    <submittedName>
        <fullName evidence="2">Uncharacterized protein</fullName>
    </submittedName>
</protein>
<keyword evidence="3" id="KW-1185">Reference proteome</keyword>
<keyword evidence="1" id="KW-1133">Transmembrane helix</keyword>